<accession>A0AAV7ZX75</accession>
<dbReference type="InterPro" id="IPR002048">
    <property type="entry name" value="EF_hand_dom"/>
</dbReference>
<reference evidence="3" key="1">
    <citation type="submission" date="2022-08" db="EMBL/GenBank/DDBJ databases">
        <title>Novel sulphate-reducing endosymbionts in the free-living metamonad Anaeramoeba.</title>
        <authorList>
            <person name="Jerlstrom-Hultqvist J."/>
            <person name="Cepicka I."/>
            <person name="Gallot-Lavallee L."/>
            <person name="Salas-Leiva D."/>
            <person name="Curtis B.A."/>
            <person name="Zahonova K."/>
            <person name="Pipaliya S."/>
            <person name="Dacks J."/>
            <person name="Roger A.J."/>
        </authorList>
    </citation>
    <scope>NUCLEOTIDE SEQUENCE</scope>
    <source>
        <strain evidence="3">Busselton2</strain>
    </source>
</reference>
<organism evidence="3 4">
    <name type="scientific">Anaeramoeba flamelloides</name>
    <dbReference type="NCBI Taxonomy" id="1746091"/>
    <lineage>
        <taxon>Eukaryota</taxon>
        <taxon>Metamonada</taxon>
        <taxon>Anaeramoebidae</taxon>
        <taxon>Anaeramoeba</taxon>
    </lineage>
</organism>
<dbReference type="Gene3D" id="1.10.238.10">
    <property type="entry name" value="EF-hand"/>
    <property type="match status" value="2"/>
</dbReference>
<dbReference type="SUPFAM" id="SSF47473">
    <property type="entry name" value="EF-hand"/>
    <property type="match status" value="1"/>
</dbReference>
<comment type="caution">
    <text evidence="3">The sequence shown here is derived from an EMBL/GenBank/DDBJ whole genome shotgun (WGS) entry which is preliminary data.</text>
</comment>
<dbReference type="PROSITE" id="PS50222">
    <property type="entry name" value="EF_HAND_2"/>
    <property type="match status" value="2"/>
</dbReference>
<evidence type="ECO:0000313" key="3">
    <source>
        <dbReference type="EMBL" id="KAJ3444993.1"/>
    </source>
</evidence>
<dbReference type="CDD" id="cd00051">
    <property type="entry name" value="EFh"/>
    <property type="match status" value="1"/>
</dbReference>
<name>A0AAV7ZX75_9EUKA</name>
<sequence>MSLSNEQIEEFKEAFNLFDKEGNGVVEEEDPEDIINSFRVFDREGQGFVSSGELHHIMTTIGEALTKEEADQMIQEADPNGTGKIYYEEFVDLMLAK</sequence>
<dbReference type="EMBL" id="JANTQA010000023">
    <property type="protein sequence ID" value="KAJ3444993.1"/>
    <property type="molecule type" value="Genomic_DNA"/>
</dbReference>
<gene>
    <name evidence="3" type="ORF">M0812_10856</name>
</gene>
<dbReference type="Proteomes" id="UP001146793">
    <property type="component" value="Unassembled WGS sequence"/>
</dbReference>
<evidence type="ECO:0000259" key="2">
    <source>
        <dbReference type="PROSITE" id="PS50222"/>
    </source>
</evidence>
<protein>
    <submittedName>
        <fullName evidence="3">Calmodulin</fullName>
    </submittedName>
</protein>
<proteinExistence type="predicted"/>
<feature type="domain" description="EF-hand" evidence="2">
    <location>
        <begin position="65"/>
        <end position="97"/>
    </location>
</feature>
<dbReference type="GO" id="GO:0005509">
    <property type="term" value="F:calcium ion binding"/>
    <property type="evidence" value="ECO:0007669"/>
    <property type="project" value="InterPro"/>
</dbReference>
<dbReference type="FunFam" id="1.10.238.10:FF:000003">
    <property type="entry name" value="Calmodulin A"/>
    <property type="match status" value="1"/>
</dbReference>
<evidence type="ECO:0000313" key="4">
    <source>
        <dbReference type="Proteomes" id="UP001146793"/>
    </source>
</evidence>
<dbReference type="SMART" id="SM00054">
    <property type="entry name" value="EFh"/>
    <property type="match status" value="3"/>
</dbReference>
<dbReference type="InterPro" id="IPR011992">
    <property type="entry name" value="EF-hand-dom_pair"/>
</dbReference>
<dbReference type="InterPro" id="IPR050230">
    <property type="entry name" value="CALM/Myosin/TropC-like"/>
</dbReference>
<dbReference type="PANTHER" id="PTHR23048:SF0">
    <property type="entry name" value="CALMODULIN LIKE 3"/>
    <property type="match status" value="1"/>
</dbReference>
<dbReference type="AlphaFoldDB" id="A0AAV7ZX75"/>
<dbReference type="PANTHER" id="PTHR23048">
    <property type="entry name" value="MYOSIN LIGHT CHAIN 1, 3"/>
    <property type="match status" value="1"/>
</dbReference>
<dbReference type="Pfam" id="PF13499">
    <property type="entry name" value="EF-hand_7"/>
    <property type="match status" value="1"/>
</dbReference>
<keyword evidence="1" id="KW-0677">Repeat</keyword>
<dbReference type="GO" id="GO:0016460">
    <property type="term" value="C:myosin II complex"/>
    <property type="evidence" value="ECO:0007669"/>
    <property type="project" value="TreeGrafter"/>
</dbReference>
<feature type="domain" description="EF-hand" evidence="2">
    <location>
        <begin position="29"/>
        <end position="64"/>
    </location>
</feature>
<evidence type="ECO:0000256" key="1">
    <source>
        <dbReference type="ARBA" id="ARBA00022737"/>
    </source>
</evidence>